<evidence type="ECO:0000313" key="5">
    <source>
        <dbReference type="Proteomes" id="UP000297725"/>
    </source>
</evidence>
<sequence length="195" mass="23050">MSEQIEIEFKNLLTQDEYRHLIKHFNLTNVPPIFQENIYLDTPDFKLKQHHAALRVRIKEHQQSEITLKTPIEKGLLETNIPLTTEECLMFMTDQQLPEKKELEMKLKTFGMNHSSVDVFASLKTKRIEKQLTPDILIVLDESWYHGQHDVELEIEASNYEDGERFFLTLLAQHHIPRRHTPNKIQRAMQAKLNP</sequence>
<dbReference type="PROSITE" id="PS51707">
    <property type="entry name" value="CYTH"/>
    <property type="match status" value="1"/>
</dbReference>
<dbReference type="EMBL" id="CP038865">
    <property type="protein sequence ID" value="QCA28006.1"/>
    <property type="molecule type" value="Genomic_DNA"/>
</dbReference>
<dbReference type="InterPro" id="IPR009195">
    <property type="entry name" value="Uncharacterised_YjbK"/>
</dbReference>
<feature type="domain" description="CYTH" evidence="1">
    <location>
        <begin position="4"/>
        <end position="195"/>
    </location>
</feature>
<dbReference type="PIRSF" id="PIRSF012526">
    <property type="entry name" value="CYTH_UCP012526"/>
    <property type="match status" value="1"/>
</dbReference>
<evidence type="ECO:0000259" key="1">
    <source>
        <dbReference type="PROSITE" id="PS51707"/>
    </source>
</evidence>
<dbReference type="Gene3D" id="2.40.320.10">
    <property type="entry name" value="Hypothetical Protein Pfu-838710-001"/>
    <property type="match status" value="1"/>
</dbReference>
<evidence type="ECO:0000313" key="2">
    <source>
        <dbReference type="EMBL" id="QCA28006.1"/>
    </source>
</evidence>
<accession>A0AAJ5EFA9</accession>
<evidence type="ECO:0000313" key="4">
    <source>
        <dbReference type="Proteomes" id="UP000296883"/>
    </source>
</evidence>
<dbReference type="CDD" id="cd07762">
    <property type="entry name" value="CYTH-like_Pase_1"/>
    <property type="match status" value="1"/>
</dbReference>
<keyword evidence="4" id="KW-1185">Reference proteome</keyword>
<dbReference type="RefSeq" id="WP_135254361.1">
    <property type="nucleotide sequence ID" value="NZ_CP038865.1"/>
</dbReference>
<dbReference type="Proteomes" id="UP000297725">
    <property type="component" value="Unassembled WGS sequence"/>
</dbReference>
<reference evidence="3 5" key="1">
    <citation type="submission" date="2019-03" db="EMBL/GenBank/DDBJ databases">
        <title>Vagococcus sp. was isolated fron gut of Carduelis flavirostris.</title>
        <authorList>
            <person name="Ge Y."/>
        </authorList>
    </citation>
    <scope>NUCLEOTIDE SEQUENCE [LARGE SCALE GENOMIC DNA]</scope>
    <source>
        <strain evidence="3 5">CF-210</strain>
    </source>
</reference>
<dbReference type="Proteomes" id="UP000296883">
    <property type="component" value="Chromosome"/>
</dbReference>
<protein>
    <submittedName>
        <fullName evidence="3">CYTH domain-containing protein</fullName>
    </submittedName>
</protein>
<dbReference type="InterPro" id="IPR033469">
    <property type="entry name" value="CYTH-like_dom_sf"/>
</dbReference>
<dbReference type="Pfam" id="PF01928">
    <property type="entry name" value="CYTH"/>
    <property type="match status" value="1"/>
</dbReference>
<reference evidence="2 4" key="2">
    <citation type="journal article" date="2020" name="Int. J. Syst. Evol. Microbiol.">
        <title>Vagococcus xieshaowenii sp. nov., isolated from snow finch (Montifringilla taczanowskii) cloacal content.</title>
        <authorList>
            <person name="Ge Y."/>
            <person name="Yang J."/>
            <person name="Lai X.H."/>
            <person name="Zhang G."/>
            <person name="Jin D."/>
            <person name="Lu S."/>
            <person name="Wang B."/>
            <person name="Huang Y."/>
            <person name="Huang Y."/>
            <person name="Ren Z."/>
            <person name="Zhang X."/>
            <person name="Xu J."/>
        </authorList>
    </citation>
    <scope>NUCLEOTIDE SEQUENCE [LARGE SCALE GENOMIC DNA]</scope>
    <source>
        <strain evidence="4">personal::cf-49</strain>
        <strain evidence="2">Personal::cf-49</strain>
    </source>
</reference>
<gene>
    <name evidence="3" type="ORF">E4031_05080</name>
    <name evidence="2" type="ORF">E4Z98_01045</name>
</gene>
<name>A0AAJ5EFA9_9ENTE</name>
<proteinExistence type="predicted"/>
<dbReference type="SMART" id="SM01118">
    <property type="entry name" value="CYTH"/>
    <property type="match status" value="1"/>
</dbReference>
<evidence type="ECO:0000313" key="3">
    <source>
        <dbReference type="EMBL" id="TFZ41227.1"/>
    </source>
</evidence>
<dbReference type="EMBL" id="SRHU01000021">
    <property type="protein sequence ID" value="TFZ41227.1"/>
    <property type="molecule type" value="Genomic_DNA"/>
</dbReference>
<dbReference type="InterPro" id="IPR023577">
    <property type="entry name" value="CYTH_domain"/>
</dbReference>
<dbReference type="SUPFAM" id="SSF55154">
    <property type="entry name" value="CYTH-like phosphatases"/>
    <property type="match status" value="1"/>
</dbReference>
<organism evidence="3 5">
    <name type="scientific">Vagococcus xieshaowenii</name>
    <dbReference type="NCBI Taxonomy" id="2562451"/>
    <lineage>
        <taxon>Bacteria</taxon>
        <taxon>Bacillati</taxon>
        <taxon>Bacillota</taxon>
        <taxon>Bacilli</taxon>
        <taxon>Lactobacillales</taxon>
        <taxon>Enterococcaceae</taxon>
        <taxon>Vagococcus</taxon>
    </lineage>
</organism>
<dbReference type="AlphaFoldDB" id="A0AAJ5EFA9"/>